<accession>A0A8X9A010</accession>
<proteinExistence type="predicted"/>
<evidence type="ECO:0000313" key="2">
    <source>
        <dbReference type="Proteomes" id="UP000298416"/>
    </source>
</evidence>
<dbReference type="AlphaFoldDB" id="A0A8X9A010"/>
<dbReference type="PANTHER" id="PTHR34287">
    <property type="entry name" value="OS06G0551500 PROTEIN-RELATED"/>
    <property type="match status" value="1"/>
</dbReference>
<reference evidence="1" key="1">
    <citation type="submission" date="2018-01" db="EMBL/GenBank/DDBJ databases">
        <authorList>
            <person name="Mao J.F."/>
        </authorList>
    </citation>
    <scope>NUCLEOTIDE SEQUENCE</scope>
    <source>
        <strain evidence="1">Huo1</strain>
        <tissue evidence="1">Leaf</tissue>
    </source>
</reference>
<name>A0A8X9A010_SALSN</name>
<keyword evidence="2" id="KW-1185">Reference proteome</keyword>
<dbReference type="PANTHER" id="PTHR34287:SF2">
    <property type="match status" value="1"/>
</dbReference>
<gene>
    <name evidence="1" type="ORF">SASPL_114028</name>
</gene>
<reference evidence="1" key="2">
    <citation type="submission" date="2020-08" db="EMBL/GenBank/DDBJ databases">
        <title>Plant Genome Project.</title>
        <authorList>
            <person name="Zhang R.-G."/>
        </authorList>
    </citation>
    <scope>NUCLEOTIDE SEQUENCE</scope>
    <source>
        <strain evidence="1">Huo1</strain>
        <tissue evidence="1">Leaf</tissue>
    </source>
</reference>
<dbReference type="EMBL" id="PNBA02000005">
    <property type="protein sequence ID" value="KAG6423627.1"/>
    <property type="molecule type" value="Genomic_DNA"/>
</dbReference>
<sequence length="99" mass="11307">MSISETSSSSPDHQRIQLVSKSVSDRLLSKFYDISEYGFDYTQSGLWSPPVQRSAFLDSPGHIFTNNDMAVKLRSALEMHEKRRSRLSFNACLCSPKRF</sequence>
<dbReference type="Proteomes" id="UP000298416">
    <property type="component" value="Unassembled WGS sequence"/>
</dbReference>
<comment type="caution">
    <text evidence="1">The sequence shown here is derived from an EMBL/GenBank/DDBJ whole genome shotgun (WGS) entry which is preliminary data.</text>
</comment>
<evidence type="ECO:0000313" key="1">
    <source>
        <dbReference type="EMBL" id="KAG6423627.1"/>
    </source>
</evidence>
<protein>
    <submittedName>
        <fullName evidence="1">Uncharacterized protein</fullName>
    </submittedName>
</protein>
<organism evidence="1">
    <name type="scientific">Salvia splendens</name>
    <name type="common">Scarlet sage</name>
    <dbReference type="NCBI Taxonomy" id="180675"/>
    <lineage>
        <taxon>Eukaryota</taxon>
        <taxon>Viridiplantae</taxon>
        <taxon>Streptophyta</taxon>
        <taxon>Embryophyta</taxon>
        <taxon>Tracheophyta</taxon>
        <taxon>Spermatophyta</taxon>
        <taxon>Magnoliopsida</taxon>
        <taxon>eudicotyledons</taxon>
        <taxon>Gunneridae</taxon>
        <taxon>Pentapetalae</taxon>
        <taxon>asterids</taxon>
        <taxon>lamiids</taxon>
        <taxon>Lamiales</taxon>
        <taxon>Lamiaceae</taxon>
        <taxon>Nepetoideae</taxon>
        <taxon>Mentheae</taxon>
        <taxon>Salviinae</taxon>
        <taxon>Salvia</taxon>
        <taxon>Salvia subgen. Calosphace</taxon>
        <taxon>core Calosphace</taxon>
    </lineage>
</organism>